<keyword evidence="9 10" id="KW-0472">Membrane</keyword>
<dbReference type="RefSeq" id="XP_002956704.1">
    <property type="nucleotide sequence ID" value="XM_002956658.1"/>
</dbReference>
<evidence type="ECO:0000256" key="9">
    <source>
        <dbReference type="ARBA" id="ARBA00023136"/>
    </source>
</evidence>
<evidence type="ECO:0000256" key="6">
    <source>
        <dbReference type="ARBA" id="ARBA00022691"/>
    </source>
</evidence>
<evidence type="ECO:0000256" key="7">
    <source>
        <dbReference type="ARBA" id="ARBA00022692"/>
    </source>
</evidence>
<evidence type="ECO:0000256" key="8">
    <source>
        <dbReference type="ARBA" id="ARBA00022989"/>
    </source>
</evidence>
<evidence type="ECO:0000256" key="3">
    <source>
        <dbReference type="ARBA" id="ARBA00012151"/>
    </source>
</evidence>
<protein>
    <recommendedName>
        <fullName evidence="3 10">Protein-S-isoprenylcysteine O-methyltransferase</fullName>
        <ecNumber evidence="3 10">2.1.1.100</ecNumber>
    </recommendedName>
</protein>
<dbReference type="GO" id="GO:0004671">
    <property type="term" value="F:protein C-terminal S-isoprenylcysteine carboxyl O-methyltransferase activity"/>
    <property type="evidence" value="ECO:0007669"/>
    <property type="project" value="UniProtKB-EC"/>
</dbReference>
<keyword evidence="6 10" id="KW-0949">S-adenosyl-L-methionine</keyword>
<comment type="cofactor">
    <cofactor evidence="10">
        <name>Zn(2+)</name>
        <dbReference type="ChEBI" id="CHEBI:29105"/>
    </cofactor>
    <text evidence="10">Divalent metal cations. Probably Zn(2+).</text>
</comment>
<dbReference type="Pfam" id="PF04140">
    <property type="entry name" value="ICMT"/>
    <property type="match status" value="1"/>
</dbReference>
<organism evidence="12">
    <name type="scientific">Volvox carteri f. nagariensis</name>
    <dbReference type="NCBI Taxonomy" id="3068"/>
    <lineage>
        <taxon>Eukaryota</taxon>
        <taxon>Viridiplantae</taxon>
        <taxon>Chlorophyta</taxon>
        <taxon>core chlorophytes</taxon>
        <taxon>Chlorophyceae</taxon>
        <taxon>CS clade</taxon>
        <taxon>Chlamydomonadales</taxon>
        <taxon>Volvocaceae</taxon>
        <taxon>Volvox</taxon>
    </lineage>
</organism>
<accession>D8UDG1</accession>
<evidence type="ECO:0000313" key="11">
    <source>
        <dbReference type="EMBL" id="EFJ42306.1"/>
    </source>
</evidence>
<reference evidence="11 12" key="1">
    <citation type="journal article" date="2010" name="Science">
        <title>Genomic analysis of organismal complexity in the multicellular green alga Volvox carteri.</title>
        <authorList>
            <person name="Prochnik S.E."/>
            <person name="Umen J."/>
            <person name="Nedelcu A.M."/>
            <person name="Hallmann A."/>
            <person name="Miller S.M."/>
            <person name="Nishii I."/>
            <person name="Ferris P."/>
            <person name="Kuo A."/>
            <person name="Mitros T."/>
            <person name="Fritz-Laylin L.K."/>
            <person name="Hellsten U."/>
            <person name="Chapman J."/>
            <person name="Simakov O."/>
            <person name="Rensing S.A."/>
            <person name="Terry A."/>
            <person name="Pangilinan J."/>
            <person name="Kapitonov V."/>
            <person name="Jurka J."/>
            <person name="Salamov A."/>
            <person name="Shapiro H."/>
            <person name="Schmutz J."/>
            <person name="Grimwood J."/>
            <person name="Lindquist E."/>
            <person name="Lucas S."/>
            <person name="Grigoriev I.V."/>
            <person name="Schmitt R."/>
            <person name="Kirk D."/>
            <person name="Rokhsar D.S."/>
        </authorList>
    </citation>
    <scope>NUCLEOTIDE SEQUENCE [LARGE SCALE GENOMIC DNA]</scope>
    <source>
        <strain evidence="12">f. Nagariensis / Eve</strain>
    </source>
</reference>
<keyword evidence="7 10" id="KW-0812">Transmembrane</keyword>
<comment type="catalytic activity">
    <reaction evidence="10">
        <text>[protein]-C-terminal S-[(2E,6E)-farnesyl]-L-cysteine + S-adenosyl-L-methionine = [protein]-C-terminal S-[(2E,6E)-farnesyl]-L-cysteine methyl ester + S-adenosyl-L-homocysteine</text>
        <dbReference type="Rhea" id="RHEA:21672"/>
        <dbReference type="Rhea" id="RHEA-COMP:12125"/>
        <dbReference type="Rhea" id="RHEA-COMP:12126"/>
        <dbReference type="ChEBI" id="CHEBI:57856"/>
        <dbReference type="ChEBI" id="CHEBI:59789"/>
        <dbReference type="ChEBI" id="CHEBI:90510"/>
        <dbReference type="ChEBI" id="CHEBI:90511"/>
        <dbReference type="EC" id="2.1.1.100"/>
    </reaction>
</comment>
<comment type="similarity">
    <text evidence="2 10">Belongs to the class VI-like SAM-binding methyltransferase superfamily. Isoprenylcysteine carboxyl methyltransferase family.</text>
</comment>
<dbReference type="InParanoid" id="D8UDG1"/>
<gene>
    <name evidence="11" type="ORF">VOLCADRAFT_77213</name>
</gene>
<dbReference type="GeneID" id="9619988"/>
<dbReference type="eggNOG" id="KOG2628">
    <property type="taxonomic scope" value="Eukaryota"/>
</dbReference>
<dbReference type="GO" id="GO:0005789">
    <property type="term" value="C:endoplasmic reticulum membrane"/>
    <property type="evidence" value="ECO:0007669"/>
    <property type="project" value="UniProtKB-SubCell"/>
</dbReference>
<dbReference type="EMBL" id="GL378384">
    <property type="protein sequence ID" value="EFJ42306.1"/>
    <property type="molecule type" value="Genomic_DNA"/>
</dbReference>
<dbReference type="Proteomes" id="UP000001058">
    <property type="component" value="Unassembled WGS sequence"/>
</dbReference>
<keyword evidence="5" id="KW-0808">Transferase</keyword>
<dbReference type="OrthoDB" id="422086at2759"/>
<name>D8UDG1_VOLCA</name>
<dbReference type="GO" id="GO:0032259">
    <property type="term" value="P:methylation"/>
    <property type="evidence" value="ECO:0007669"/>
    <property type="project" value="UniProtKB-KW"/>
</dbReference>
<evidence type="ECO:0000256" key="1">
    <source>
        <dbReference type="ARBA" id="ARBA00004141"/>
    </source>
</evidence>
<sequence length="186" mass="21161">MFIAVLAFFHCSEFLLACIFMRDELSIRSWLISKAYVTAMAFALLEYLLEACAVPSIKIGDGGMGTISWLGLSLVLLGEGIRKLGMITARSNFTHNIRTKRHPTHVLVTRGIYRFIRHPGYLGWFMWCLGTQMLLGNPICVIGFAVVAWRFFSSRIATEETYLRQFFGDAYDTYAARTPTWIPFIP</sequence>
<evidence type="ECO:0000256" key="2">
    <source>
        <dbReference type="ARBA" id="ARBA00009140"/>
    </source>
</evidence>
<keyword evidence="12" id="KW-1185">Reference proteome</keyword>
<dbReference type="PROSITE" id="PS51564">
    <property type="entry name" value="SAM_ICMT"/>
    <property type="match status" value="1"/>
</dbReference>
<keyword evidence="10" id="KW-0256">Endoplasmic reticulum</keyword>
<comment type="subcellular location">
    <subcellularLocation>
        <location evidence="10">Endoplasmic reticulum membrane</location>
        <topology evidence="10">Multi-pass membrane protein</topology>
    </subcellularLocation>
    <subcellularLocation>
        <location evidence="1">Membrane</location>
        <topology evidence="1">Multi-pass membrane protein</topology>
    </subcellularLocation>
</comment>
<dbReference type="InterPro" id="IPR025770">
    <property type="entry name" value="PPMT_MeTrfase"/>
</dbReference>
<dbReference type="FunCoup" id="D8UDG1">
    <property type="interactions" value="1200"/>
</dbReference>
<evidence type="ECO:0000256" key="10">
    <source>
        <dbReference type="RuleBase" id="RU362022"/>
    </source>
</evidence>
<dbReference type="EC" id="2.1.1.100" evidence="3 10"/>
<comment type="caution">
    <text evidence="10">Lacks conserved residue(s) required for the propagation of feature annotation.</text>
</comment>
<dbReference type="KEGG" id="vcn:VOLCADRAFT_77213"/>
<feature type="transmembrane region" description="Helical" evidence="10">
    <location>
        <begin position="124"/>
        <end position="149"/>
    </location>
</feature>
<evidence type="ECO:0000256" key="4">
    <source>
        <dbReference type="ARBA" id="ARBA00022603"/>
    </source>
</evidence>
<keyword evidence="4 10" id="KW-0489">Methyltransferase</keyword>
<dbReference type="PANTHER" id="PTHR12714:SF9">
    <property type="entry name" value="PROTEIN-S-ISOPRENYLCYSTEINE O-METHYLTRANSFERASE"/>
    <property type="match status" value="1"/>
</dbReference>
<dbReference type="STRING" id="3068.D8UDG1"/>
<dbReference type="InterPro" id="IPR007269">
    <property type="entry name" value="ICMT_MeTrfase"/>
</dbReference>
<dbReference type="PANTHER" id="PTHR12714">
    <property type="entry name" value="PROTEIN-S ISOPRENYLCYSTEINE O-METHYLTRANSFERASE"/>
    <property type="match status" value="1"/>
</dbReference>
<dbReference type="AlphaFoldDB" id="D8UDG1"/>
<evidence type="ECO:0000313" key="12">
    <source>
        <dbReference type="Proteomes" id="UP000001058"/>
    </source>
</evidence>
<evidence type="ECO:0000256" key="5">
    <source>
        <dbReference type="ARBA" id="ARBA00022679"/>
    </source>
</evidence>
<proteinExistence type="inferred from homology"/>
<dbReference type="Gene3D" id="1.20.120.1630">
    <property type="match status" value="1"/>
</dbReference>
<keyword evidence="8 10" id="KW-1133">Transmembrane helix</keyword>